<evidence type="ECO:0000256" key="1">
    <source>
        <dbReference type="SAM" id="MobiDB-lite"/>
    </source>
</evidence>
<evidence type="ECO:0000313" key="2">
    <source>
        <dbReference type="EMBL" id="OQM58379.1"/>
    </source>
</evidence>
<evidence type="ECO:0000313" key="3">
    <source>
        <dbReference type="EMBL" id="OSG88292.1"/>
    </source>
</evidence>
<name>A0A1V8QC13_BIFAD</name>
<dbReference type="AlphaFoldDB" id="A0A1V8QC13"/>
<dbReference type="EMBL" id="NAQF01000002">
    <property type="protein sequence ID" value="OQM58379.1"/>
    <property type="molecule type" value="Genomic_DNA"/>
</dbReference>
<proteinExistence type="predicted"/>
<dbReference type="Proteomes" id="UP000193377">
    <property type="component" value="Unassembled WGS sequence"/>
</dbReference>
<protein>
    <submittedName>
        <fullName evidence="3">Uncharacterized protein</fullName>
    </submittedName>
</protein>
<sequence length="168" mass="18725">MAGCRGSQRTTAARFSYEGSSPDCHRARRPHPGILRPLSFPVERPPQPPAGAAWVCPTRRPHTPTYADDGGFQSVIPAASAAWRRPRLPQWSWAAAWAIGHMRTTGRPWRAERACRRPPIWTGPPKSVGIRSARTRQSRQDPRASYRSTGTCSRPSSTAWSPRRSPNH</sequence>
<dbReference type="EMBL" id="LNKD01000001">
    <property type="protein sequence ID" value="OSG88292.1"/>
    <property type="molecule type" value="Genomic_DNA"/>
</dbReference>
<feature type="region of interest" description="Disordered" evidence="1">
    <location>
        <begin position="1"/>
        <end position="43"/>
    </location>
</feature>
<evidence type="ECO:0000313" key="5">
    <source>
        <dbReference type="Proteomes" id="UP000193377"/>
    </source>
</evidence>
<evidence type="ECO:0000313" key="4">
    <source>
        <dbReference type="Proteomes" id="UP000192714"/>
    </source>
</evidence>
<gene>
    <name evidence="3" type="ORF">B0487_1211</name>
    <name evidence="2" type="ORF">B5789_0458</name>
</gene>
<feature type="compositionally biased region" description="Polar residues" evidence="1">
    <location>
        <begin position="146"/>
        <end position="160"/>
    </location>
</feature>
<dbReference type="Proteomes" id="UP000192714">
    <property type="component" value="Unassembled WGS sequence"/>
</dbReference>
<reference evidence="3 5" key="1">
    <citation type="journal article" date="2016" name="Sci. Rep.">
        <title>Evaluation of genetic diversity among strains of the human gut commensal Bifidobacterium adolescentis.</title>
        <authorList>
            <person name="Duranti S."/>
            <person name="Milani C."/>
            <person name="Lugli G.A."/>
            <person name="Mancabelli L."/>
            <person name="Turroni F."/>
            <person name="Ferrario C."/>
            <person name="Mangifesta M."/>
            <person name="Viappiani A."/>
            <person name="Sanchez B."/>
            <person name="Margolles A."/>
            <person name="van Sinderen D."/>
            <person name="Ventura M."/>
        </authorList>
    </citation>
    <scope>NUCLEOTIDE SEQUENCE [LARGE SCALE GENOMIC DNA]</scope>
    <source>
        <strain evidence="3 5">487B</strain>
    </source>
</reference>
<organism evidence="3 5">
    <name type="scientific">Bifidobacterium adolescentis</name>
    <dbReference type="NCBI Taxonomy" id="1680"/>
    <lineage>
        <taxon>Bacteria</taxon>
        <taxon>Bacillati</taxon>
        <taxon>Actinomycetota</taxon>
        <taxon>Actinomycetes</taxon>
        <taxon>Bifidobacteriales</taxon>
        <taxon>Bifidobacteriaceae</taxon>
        <taxon>Bifidobacterium</taxon>
    </lineage>
</organism>
<reference evidence="2 4" key="2">
    <citation type="submission" date="2017-03" db="EMBL/GenBank/DDBJ databases">
        <title>Maternal inheritance of bifidobacteria.</title>
        <authorList>
            <person name="Lugli G.A."/>
            <person name="Duranti S."/>
            <person name="Milani C."/>
            <person name="Mancabelli L."/>
        </authorList>
    </citation>
    <scope>NUCLEOTIDE SEQUENCE [LARGE SCALE GENOMIC DNA]</scope>
    <source>
        <strain evidence="2 4">1892B</strain>
    </source>
</reference>
<feature type="region of interest" description="Disordered" evidence="1">
    <location>
        <begin position="108"/>
        <end position="168"/>
    </location>
</feature>
<accession>A0A1V8QC13</accession>
<comment type="caution">
    <text evidence="3">The sequence shown here is derived from an EMBL/GenBank/DDBJ whole genome shotgun (WGS) entry which is preliminary data.</text>
</comment>